<organism evidence="4 5">
    <name type="scientific">Pseudofulvibacter geojedonensis</name>
    <dbReference type="NCBI Taxonomy" id="1123758"/>
    <lineage>
        <taxon>Bacteria</taxon>
        <taxon>Pseudomonadati</taxon>
        <taxon>Bacteroidota</taxon>
        <taxon>Flavobacteriia</taxon>
        <taxon>Flavobacteriales</taxon>
        <taxon>Flavobacteriaceae</taxon>
        <taxon>Pseudofulvibacter</taxon>
    </lineage>
</organism>
<feature type="region of interest" description="Disordered" evidence="1">
    <location>
        <begin position="331"/>
        <end position="400"/>
    </location>
</feature>
<dbReference type="EMBL" id="JBHTJM010000005">
    <property type="protein sequence ID" value="MFD0963159.1"/>
    <property type="molecule type" value="Genomic_DNA"/>
</dbReference>
<sequence length="632" mass="70889">MGERKNIDQLFQEQLKNFEEAPGDHVWENIREELEKTKEPKKRVLPIWYRFTGVAASLILLISLVVNLWSEDIPNANTIIVDTEKNRNQPLNTSETNDLKDSSSSKSKELLGGDNNILYQNTKDAIVLEESKAINPVGEKSFSNVEKHSDSYVNKGNASKNTNDLYKVRNNKTNLTPHYNQVKDPKEVLTQHNKIKKESIVDKNNLNDAVVSNTTIQKNFKNIEEDLSSPKDNKKEYLIKEKQLNASVRENGLVDSKVKSTDKKGFVEDRGTGLLNNNRSLNEPINTNKDIVAANEANGKEGENVIGKSLNKSVVDNNVIDTEKLDSTFKNQNSIEESAISENTTADSELSKEDKNESGEEKEVEEKESQTIEEAIAEQESTEETAEEKDDEESTGKKWQVRPNIAPVYYNSLSSGSPIDEQFKGNRKKGKVNMSYGVNVSYNLNKKLRVRTGVNKVELGYNTENVAVVPAAEGASIDFIKNVSMTSEATHLNIASADGFAVSQIPSSFRNLFDARISQKFGYIEVPLELSYKVSHKKLSIDLIAGMSTFFLDKNEVHAETNSFTTYLGEANNLNKTSFSTNFGVGFNYQISKAFHLNVEPTFKYQLNSFSNDSGNFRPYLLGVYSGFSFKF</sequence>
<keyword evidence="2" id="KW-0472">Membrane</keyword>
<feature type="compositionally biased region" description="Acidic residues" evidence="1">
    <location>
        <begin position="375"/>
        <end position="393"/>
    </location>
</feature>
<feature type="transmembrane region" description="Helical" evidence="2">
    <location>
        <begin position="47"/>
        <end position="69"/>
    </location>
</feature>
<evidence type="ECO:0000313" key="5">
    <source>
        <dbReference type="Proteomes" id="UP001596997"/>
    </source>
</evidence>
<proteinExistence type="predicted"/>
<feature type="domain" description="Outer membrane protein beta-barrel" evidence="3">
    <location>
        <begin position="397"/>
        <end position="610"/>
    </location>
</feature>
<reference evidence="5" key="1">
    <citation type="journal article" date="2019" name="Int. J. Syst. Evol. Microbiol.">
        <title>The Global Catalogue of Microorganisms (GCM) 10K type strain sequencing project: providing services to taxonomists for standard genome sequencing and annotation.</title>
        <authorList>
            <consortium name="The Broad Institute Genomics Platform"/>
            <consortium name="The Broad Institute Genome Sequencing Center for Infectious Disease"/>
            <person name="Wu L."/>
            <person name="Ma J."/>
        </authorList>
    </citation>
    <scope>NUCLEOTIDE SEQUENCE [LARGE SCALE GENOMIC DNA]</scope>
    <source>
        <strain evidence="5">CCUG 62114</strain>
    </source>
</reference>
<feature type="region of interest" description="Disordered" evidence="1">
    <location>
        <begin position="88"/>
        <end position="112"/>
    </location>
</feature>
<gene>
    <name evidence="4" type="ORF">ACFQ1O_03965</name>
</gene>
<feature type="compositionally biased region" description="Polar residues" evidence="1">
    <location>
        <begin position="331"/>
        <end position="348"/>
    </location>
</feature>
<feature type="compositionally biased region" description="Basic and acidic residues" evidence="1">
    <location>
        <begin position="97"/>
        <end position="111"/>
    </location>
</feature>
<dbReference type="Pfam" id="PF13568">
    <property type="entry name" value="OMP_b-brl_2"/>
    <property type="match status" value="1"/>
</dbReference>
<evidence type="ECO:0000313" key="4">
    <source>
        <dbReference type="EMBL" id="MFD0963159.1"/>
    </source>
</evidence>
<keyword evidence="5" id="KW-1185">Reference proteome</keyword>
<accession>A0ABW3I001</accession>
<dbReference type="RefSeq" id="WP_377713581.1">
    <property type="nucleotide sequence ID" value="NZ_JBHTJM010000005.1"/>
</dbReference>
<feature type="compositionally biased region" description="Basic and acidic residues" evidence="1">
    <location>
        <begin position="349"/>
        <end position="370"/>
    </location>
</feature>
<evidence type="ECO:0000259" key="3">
    <source>
        <dbReference type="Pfam" id="PF13568"/>
    </source>
</evidence>
<dbReference type="InterPro" id="IPR025665">
    <property type="entry name" value="Beta-barrel_OMP_2"/>
</dbReference>
<keyword evidence="2" id="KW-1133">Transmembrane helix</keyword>
<comment type="caution">
    <text evidence="4">The sequence shown here is derived from an EMBL/GenBank/DDBJ whole genome shotgun (WGS) entry which is preliminary data.</text>
</comment>
<evidence type="ECO:0000256" key="1">
    <source>
        <dbReference type="SAM" id="MobiDB-lite"/>
    </source>
</evidence>
<dbReference type="Proteomes" id="UP001596997">
    <property type="component" value="Unassembled WGS sequence"/>
</dbReference>
<protein>
    <submittedName>
        <fullName evidence="4">Outer membrane beta-barrel protein</fullName>
    </submittedName>
</protein>
<keyword evidence="2" id="KW-0812">Transmembrane</keyword>
<evidence type="ECO:0000256" key="2">
    <source>
        <dbReference type="SAM" id="Phobius"/>
    </source>
</evidence>
<name>A0ABW3I001_9FLAO</name>